<reference evidence="9" key="1">
    <citation type="submission" date="2020-06" db="EMBL/GenBank/DDBJ databases">
        <title>Draft genome of Bugula neritina, a colonial animal packing powerful symbionts and potential medicines.</title>
        <authorList>
            <person name="Rayko M."/>
        </authorList>
    </citation>
    <scope>NUCLEOTIDE SEQUENCE [LARGE SCALE GENOMIC DNA]</scope>
    <source>
        <strain evidence="9">Kwan_BN1</strain>
    </source>
</reference>
<dbReference type="PANTHER" id="PTHR33618:SF1">
    <property type="entry name" value="LARGE RIBOSOMAL SUBUNIT PROTEIN ML53"/>
    <property type="match status" value="1"/>
</dbReference>
<dbReference type="InterPro" id="IPR052473">
    <property type="entry name" value="mtLSU_mL53"/>
</dbReference>
<dbReference type="PANTHER" id="PTHR33618">
    <property type="entry name" value="39S RIBOSOMAL PROTEIN L53, MITOCHONDRIAL"/>
    <property type="match status" value="1"/>
</dbReference>
<evidence type="ECO:0000256" key="7">
    <source>
        <dbReference type="ARBA" id="ARBA00035180"/>
    </source>
</evidence>
<dbReference type="InterPro" id="IPR019716">
    <property type="entry name" value="Ribosomal_mL53"/>
</dbReference>
<keyword evidence="3" id="KW-0809">Transit peptide</keyword>
<evidence type="ECO:0000313" key="9">
    <source>
        <dbReference type="EMBL" id="KAF6022047.1"/>
    </source>
</evidence>
<evidence type="ECO:0000256" key="5">
    <source>
        <dbReference type="ARBA" id="ARBA00023128"/>
    </source>
</evidence>
<evidence type="ECO:0000256" key="4">
    <source>
        <dbReference type="ARBA" id="ARBA00022980"/>
    </source>
</evidence>
<dbReference type="EMBL" id="VXIV02002911">
    <property type="protein sequence ID" value="KAF6022047.1"/>
    <property type="molecule type" value="Genomic_DNA"/>
</dbReference>
<evidence type="ECO:0000256" key="1">
    <source>
        <dbReference type="ARBA" id="ARBA00004173"/>
    </source>
</evidence>
<gene>
    <name evidence="9" type="ORF">EB796_019649</name>
</gene>
<evidence type="ECO:0000256" key="8">
    <source>
        <dbReference type="ARBA" id="ARBA00042721"/>
    </source>
</evidence>
<dbReference type="Gene3D" id="3.40.30.10">
    <property type="entry name" value="Glutaredoxin"/>
    <property type="match status" value="1"/>
</dbReference>
<name>A0A7J7J7X5_BUGNE</name>
<protein>
    <recommendedName>
        <fullName evidence="7">Large ribosomal subunit protein mL53</fullName>
    </recommendedName>
    <alternativeName>
        <fullName evidence="8">39S ribosomal protein L53, mitochondrial</fullName>
    </alternativeName>
</protein>
<evidence type="ECO:0000256" key="3">
    <source>
        <dbReference type="ARBA" id="ARBA00022946"/>
    </source>
</evidence>
<accession>A0A7J7J7X5</accession>
<dbReference type="AlphaFoldDB" id="A0A7J7J7X5"/>
<dbReference type="Proteomes" id="UP000593567">
    <property type="component" value="Unassembled WGS sequence"/>
</dbReference>
<dbReference type="OrthoDB" id="6618793at2759"/>
<comment type="subcellular location">
    <subcellularLocation>
        <location evidence="1">Mitochondrion</location>
    </subcellularLocation>
</comment>
<sequence>MSRGYKYGIRYIPRIGKLNDPDTSFYRAMRGVQLTQVSKVEMMFDPFTGKQAESIRSFAFHLDTHKIRQTNFKCSVKLNVVCDRSEPSMQVKFNNGDNALFKTQNLTAQEIAEEFKVLCGIYERKAAEEESKKKRR</sequence>
<keyword evidence="6" id="KW-0687">Ribonucleoprotein</keyword>
<comment type="similarity">
    <text evidence="2">Belongs to the mitochondrion-specific ribosomal protein mL53 family.</text>
</comment>
<organism evidence="9 10">
    <name type="scientific">Bugula neritina</name>
    <name type="common">Brown bryozoan</name>
    <name type="synonym">Sertularia neritina</name>
    <dbReference type="NCBI Taxonomy" id="10212"/>
    <lineage>
        <taxon>Eukaryota</taxon>
        <taxon>Metazoa</taxon>
        <taxon>Spiralia</taxon>
        <taxon>Lophotrochozoa</taxon>
        <taxon>Bryozoa</taxon>
        <taxon>Gymnolaemata</taxon>
        <taxon>Cheilostomatida</taxon>
        <taxon>Flustrina</taxon>
        <taxon>Buguloidea</taxon>
        <taxon>Bugulidae</taxon>
        <taxon>Bugula</taxon>
    </lineage>
</organism>
<keyword evidence="10" id="KW-1185">Reference proteome</keyword>
<keyword evidence="4" id="KW-0689">Ribosomal protein</keyword>
<evidence type="ECO:0000256" key="6">
    <source>
        <dbReference type="ARBA" id="ARBA00023274"/>
    </source>
</evidence>
<proteinExistence type="inferred from homology"/>
<evidence type="ECO:0000313" key="10">
    <source>
        <dbReference type="Proteomes" id="UP000593567"/>
    </source>
</evidence>
<comment type="caution">
    <text evidence="9">The sequence shown here is derived from an EMBL/GenBank/DDBJ whole genome shotgun (WGS) entry which is preliminary data.</text>
</comment>
<dbReference type="GO" id="GO:0005762">
    <property type="term" value="C:mitochondrial large ribosomal subunit"/>
    <property type="evidence" value="ECO:0007669"/>
    <property type="project" value="TreeGrafter"/>
</dbReference>
<dbReference type="Pfam" id="PF10780">
    <property type="entry name" value="MRP_L53"/>
    <property type="match status" value="1"/>
</dbReference>
<keyword evidence="5" id="KW-0496">Mitochondrion</keyword>
<evidence type="ECO:0000256" key="2">
    <source>
        <dbReference type="ARBA" id="ARBA00005557"/>
    </source>
</evidence>